<organism evidence="1 2">
    <name type="scientific">Colletotrichum lupini</name>
    <dbReference type="NCBI Taxonomy" id="145971"/>
    <lineage>
        <taxon>Eukaryota</taxon>
        <taxon>Fungi</taxon>
        <taxon>Dikarya</taxon>
        <taxon>Ascomycota</taxon>
        <taxon>Pezizomycotina</taxon>
        <taxon>Sordariomycetes</taxon>
        <taxon>Hypocreomycetidae</taxon>
        <taxon>Glomerellales</taxon>
        <taxon>Glomerellaceae</taxon>
        <taxon>Colletotrichum</taxon>
        <taxon>Colletotrichum acutatum species complex</taxon>
    </lineage>
</organism>
<evidence type="ECO:0000313" key="1">
    <source>
        <dbReference type="EMBL" id="UQC85029.1"/>
    </source>
</evidence>
<proteinExistence type="predicted"/>
<sequence length="87" mass="9498">MRIGCLLSASEARFHGKHSVPLRLRRYFLSALSRCSIVLDRGGLGFRSILTKSRPIARPSIPLAQPFPAVIEGLCAVCPTSLSNLYS</sequence>
<dbReference type="AlphaFoldDB" id="A0A9Q8WIV5"/>
<dbReference type="EMBL" id="CP019477">
    <property type="protein sequence ID" value="UQC85029.1"/>
    <property type="molecule type" value="Genomic_DNA"/>
</dbReference>
<gene>
    <name evidence="1" type="ORF">CLUP02_10525</name>
</gene>
<evidence type="ECO:0000313" key="2">
    <source>
        <dbReference type="Proteomes" id="UP000830671"/>
    </source>
</evidence>
<keyword evidence="2" id="KW-1185">Reference proteome</keyword>
<dbReference type="GeneID" id="73344511"/>
<protein>
    <submittedName>
        <fullName evidence="1">Uncharacterized protein</fullName>
    </submittedName>
</protein>
<dbReference type="RefSeq" id="XP_049146646.1">
    <property type="nucleotide sequence ID" value="XM_049289501.1"/>
</dbReference>
<dbReference type="Proteomes" id="UP000830671">
    <property type="component" value="Chromosome 5"/>
</dbReference>
<name>A0A9Q8WIV5_9PEZI</name>
<reference evidence="1" key="1">
    <citation type="journal article" date="2021" name="Mol. Plant Microbe Interact.">
        <title>Complete Genome Sequence of the Plant-Pathogenic Fungus Colletotrichum lupini.</title>
        <authorList>
            <person name="Baroncelli R."/>
            <person name="Pensec F."/>
            <person name="Da Lio D."/>
            <person name="Boufleur T."/>
            <person name="Vicente I."/>
            <person name="Sarrocco S."/>
            <person name="Picot A."/>
            <person name="Baraldi E."/>
            <person name="Sukno S."/>
            <person name="Thon M."/>
            <person name="Le Floch G."/>
        </authorList>
    </citation>
    <scope>NUCLEOTIDE SEQUENCE</scope>
    <source>
        <strain evidence="1">IMI 504893</strain>
    </source>
</reference>
<dbReference type="KEGG" id="clup:CLUP02_10525"/>
<accession>A0A9Q8WIV5</accession>